<name>A0ABS7NTI4_9NOCA</name>
<reference evidence="2 3" key="1">
    <citation type="submission" date="2020-06" db="EMBL/GenBank/DDBJ databases">
        <title>Taxonomy, biology and ecology of Rhodococcus bacteria occurring in California pistachio and other woody hosts as revealed by genome sequence analyses.</title>
        <authorList>
            <person name="Gai Y."/>
            <person name="Riely B."/>
        </authorList>
    </citation>
    <scope>NUCLEOTIDE SEQUENCE [LARGE SCALE GENOMIC DNA]</scope>
    <source>
        <strain evidence="2 3">BP-284</strain>
    </source>
</reference>
<dbReference type="RefSeq" id="WP_068103401.1">
    <property type="nucleotide sequence ID" value="NZ_JABUKE010000035.1"/>
</dbReference>
<gene>
    <name evidence="2" type="ORF">HQ605_10765</name>
</gene>
<evidence type="ECO:0000313" key="3">
    <source>
        <dbReference type="Proteomes" id="UP001520140"/>
    </source>
</evidence>
<accession>A0ABS7NTI4</accession>
<dbReference type="SUPFAM" id="SSF55781">
    <property type="entry name" value="GAF domain-like"/>
    <property type="match status" value="1"/>
</dbReference>
<sequence>MTTPVVRLALADITATLCTRFDVTTLLEKIASTAHDAYGARGVVIGLLDDGGALRAAVTTPVARAAVDESLLIDGPILESARETAVATVADTTADTRWRTFAAAANAAGVGAVRAFPIASLGVGLGSLAVHAAEPWDTDRPDDVGSTLADLAALALTIGRDDDRRRRPAAAIRDVLAAAVRLAEATGILAELFGEDVDVARVRLRRLARARGMSDTVYAGALVELVDRTPERLASSALVDES</sequence>
<dbReference type="EMBL" id="JABUKG010000010">
    <property type="protein sequence ID" value="MBY6321306.1"/>
    <property type="molecule type" value="Genomic_DNA"/>
</dbReference>
<organism evidence="2 3">
    <name type="scientific">Rhodococcoides kroppenstedtii</name>
    <dbReference type="NCBI Taxonomy" id="293050"/>
    <lineage>
        <taxon>Bacteria</taxon>
        <taxon>Bacillati</taxon>
        <taxon>Actinomycetota</taxon>
        <taxon>Actinomycetes</taxon>
        <taxon>Mycobacteriales</taxon>
        <taxon>Nocardiaceae</taxon>
        <taxon>Rhodococcoides</taxon>
    </lineage>
</organism>
<comment type="caution">
    <text evidence="2">The sequence shown here is derived from an EMBL/GenBank/DDBJ whole genome shotgun (WGS) entry which is preliminary data.</text>
</comment>
<dbReference type="InterPro" id="IPR003018">
    <property type="entry name" value="GAF"/>
</dbReference>
<dbReference type="InterPro" id="IPR029016">
    <property type="entry name" value="GAF-like_dom_sf"/>
</dbReference>
<dbReference type="SMART" id="SM00065">
    <property type="entry name" value="GAF"/>
    <property type="match status" value="1"/>
</dbReference>
<evidence type="ECO:0000259" key="1">
    <source>
        <dbReference type="SMART" id="SM00065"/>
    </source>
</evidence>
<dbReference type="Pfam" id="PF01590">
    <property type="entry name" value="GAF"/>
    <property type="match status" value="1"/>
</dbReference>
<feature type="domain" description="GAF" evidence="1">
    <location>
        <begin position="22"/>
        <end position="166"/>
    </location>
</feature>
<dbReference type="Gene3D" id="3.30.450.40">
    <property type="match status" value="1"/>
</dbReference>
<dbReference type="Proteomes" id="UP001520140">
    <property type="component" value="Unassembled WGS sequence"/>
</dbReference>
<proteinExistence type="predicted"/>
<protein>
    <submittedName>
        <fullName evidence="2">GAF domain-containing protein</fullName>
    </submittedName>
</protein>
<keyword evidence="3" id="KW-1185">Reference proteome</keyword>
<evidence type="ECO:0000313" key="2">
    <source>
        <dbReference type="EMBL" id="MBY6321306.1"/>
    </source>
</evidence>